<sequence>MHAYRSFTTTALRFQRTTPALAGATPTNSRHFFASAFRTADNPPLERTREKVDEASSKDNSATPGKEHTRDTYAKEVDKNPAEDPTLHRVDPESGKVESPSEPPKK</sequence>
<evidence type="ECO:0000313" key="2">
    <source>
        <dbReference type="EMBL" id="KAF4623303.1"/>
    </source>
</evidence>
<feature type="compositionally biased region" description="Basic and acidic residues" evidence="1">
    <location>
        <begin position="44"/>
        <end position="57"/>
    </location>
</feature>
<dbReference type="AlphaFoldDB" id="A0A8H4R5L7"/>
<feature type="region of interest" description="Disordered" evidence="1">
    <location>
        <begin position="36"/>
        <end position="106"/>
    </location>
</feature>
<dbReference type="Proteomes" id="UP000521872">
    <property type="component" value="Unassembled WGS sequence"/>
</dbReference>
<reference evidence="2 3" key="1">
    <citation type="submission" date="2019-12" db="EMBL/GenBank/DDBJ databases">
        <authorList>
            <person name="Floudas D."/>
            <person name="Bentzer J."/>
            <person name="Ahren D."/>
            <person name="Johansson T."/>
            <person name="Persson P."/>
            <person name="Tunlid A."/>
        </authorList>
    </citation>
    <scope>NUCLEOTIDE SEQUENCE [LARGE SCALE GENOMIC DNA]</scope>
    <source>
        <strain evidence="2 3">CBS 102.39</strain>
    </source>
</reference>
<name>A0A8H4R5L7_9AGAR</name>
<evidence type="ECO:0000256" key="1">
    <source>
        <dbReference type="SAM" id="MobiDB-lite"/>
    </source>
</evidence>
<protein>
    <submittedName>
        <fullName evidence="2">Uncharacterized protein</fullName>
    </submittedName>
</protein>
<gene>
    <name evidence="2" type="ORF">D9613_002394</name>
</gene>
<accession>A0A8H4R5L7</accession>
<keyword evidence="3" id="KW-1185">Reference proteome</keyword>
<feature type="compositionally biased region" description="Basic and acidic residues" evidence="1">
    <location>
        <begin position="65"/>
        <end position="96"/>
    </location>
</feature>
<proteinExistence type="predicted"/>
<dbReference type="EMBL" id="JAACJL010000001">
    <property type="protein sequence ID" value="KAF4623303.1"/>
    <property type="molecule type" value="Genomic_DNA"/>
</dbReference>
<comment type="caution">
    <text evidence="2">The sequence shown here is derived from an EMBL/GenBank/DDBJ whole genome shotgun (WGS) entry which is preliminary data.</text>
</comment>
<organism evidence="2 3">
    <name type="scientific">Agrocybe pediades</name>
    <dbReference type="NCBI Taxonomy" id="84607"/>
    <lineage>
        <taxon>Eukaryota</taxon>
        <taxon>Fungi</taxon>
        <taxon>Dikarya</taxon>
        <taxon>Basidiomycota</taxon>
        <taxon>Agaricomycotina</taxon>
        <taxon>Agaricomycetes</taxon>
        <taxon>Agaricomycetidae</taxon>
        <taxon>Agaricales</taxon>
        <taxon>Agaricineae</taxon>
        <taxon>Strophariaceae</taxon>
        <taxon>Agrocybe</taxon>
    </lineage>
</organism>
<evidence type="ECO:0000313" key="3">
    <source>
        <dbReference type="Proteomes" id="UP000521872"/>
    </source>
</evidence>